<evidence type="ECO:0000313" key="2">
    <source>
        <dbReference type="Proteomes" id="UP000254412"/>
    </source>
</evidence>
<evidence type="ECO:0000313" key="1">
    <source>
        <dbReference type="EMBL" id="SUM55731.1"/>
    </source>
</evidence>
<organism evidence="1 2">
    <name type="scientific">Staphylococcus nepalensis</name>
    <dbReference type="NCBI Taxonomy" id="214473"/>
    <lineage>
        <taxon>Bacteria</taxon>
        <taxon>Bacillati</taxon>
        <taxon>Bacillota</taxon>
        <taxon>Bacilli</taxon>
        <taxon>Bacillales</taxon>
        <taxon>Staphylococcaceae</taxon>
        <taxon>Staphylococcus</taxon>
    </lineage>
</organism>
<dbReference type="RefSeq" id="WP_103373758.1">
    <property type="nucleotide sequence ID" value="NZ_BMCF01000006.1"/>
</dbReference>
<dbReference type="EMBL" id="UHDS01000001">
    <property type="protein sequence ID" value="SUM55731.1"/>
    <property type="molecule type" value="Genomic_DNA"/>
</dbReference>
<gene>
    <name evidence="1" type="ORF">NCTC13834_02103</name>
</gene>
<proteinExistence type="predicted"/>
<protein>
    <submittedName>
        <fullName evidence="1">Uncharacterized protein</fullName>
    </submittedName>
</protein>
<sequence>MSNITEDFENAKKAVNNLKASKRTDFQETEQLIINLKKEVRNDLMPKIEQEDKRLKEIASKLDAHIKTAFESFNTLDEIINYLESAFQRGKKDKAYGRALILLEENPMIEKAKTYFSDKEQNGKFIGIILNKLIELSDEIMPEEYTELLKVEKSFFEVKYSNL</sequence>
<dbReference type="Proteomes" id="UP000254412">
    <property type="component" value="Unassembled WGS sequence"/>
</dbReference>
<reference evidence="1 2" key="1">
    <citation type="submission" date="2018-06" db="EMBL/GenBank/DDBJ databases">
        <authorList>
            <consortium name="Pathogen Informatics"/>
            <person name="Doyle S."/>
        </authorList>
    </citation>
    <scope>NUCLEOTIDE SEQUENCE [LARGE SCALE GENOMIC DNA]</scope>
    <source>
        <strain evidence="1 2">NCTC13834</strain>
    </source>
</reference>
<name>A0A380GMP7_9STAP</name>
<accession>A0A380GMP7</accession>
<dbReference type="AlphaFoldDB" id="A0A380GMP7"/>